<dbReference type="EMBL" id="CM004398">
    <property type="protein sequence ID" value="OAY35505.1"/>
    <property type="molecule type" value="Genomic_DNA"/>
</dbReference>
<keyword evidence="1" id="KW-0812">Transmembrane</keyword>
<evidence type="ECO:0000256" key="1">
    <source>
        <dbReference type="SAM" id="Phobius"/>
    </source>
</evidence>
<evidence type="ECO:0000313" key="2">
    <source>
        <dbReference type="EMBL" id="OAY35505.1"/>
    </source>
</evidence>
<dbReference type="AlphaFoldDB" id="A0A2C9UWN0"/>
<keyword evidence="1" id="KW-0472">Membrane</keyword>
<accession>A0A2C9UWN0</accession>
<feature type="transmembrane region" description="Helical" evidence="1">
    <location>
        <begin position="57"/>
        <end position="80"/>
    </location>
</feature>
<gene>
    <name evidence="2" type="ORF">MANES_12G107500</name>
</gene>
<feature type="transmembrane region" description="Helical" evidence="1">
    <location>
        <begin position="6"/>
        <end position="27"/>
    </location>
</feature>
<proteinExistence type="predicted"/>
<reference evidence="2" key="1">
    <citation type="submission" date="2016-02" db="EMBL/GenBank/DDBJ databases">
        <title>WGS assembly of Manihot esculenta.</title>
        <authorList>
            <person name="Bredeson J.V."/>
            <person name="Prochnik S.E."/>
            <person name="Lyons J.B."/>
            <person name="Schmutz J."/>
            <person name="Grimwood J."/>
            <person name="Vrebalov J."/>
            <person name="Bart R.S."/>
            <person name="Amuge T."/>
            <person name="Ferguson M.E."/>
            <person name="Green R."/>
            <person name="Putnam N."/>
            <person name="Stites J."/>
            <person name="Rounsley S."/>
            <person name="Rokhsar D.S."/>
        </authorList>
    </citation>
    <scope>NUCLEOTIDE SEQUENCE [LARGE SCALE GENOMIC DNA]</scope>
    <source>
        <tissue evidence="2">Leaf</tissue>
    </source>
</reference>
<name>A0A2C9UWN0_MANES</name>
<protein>
    <submittedName>
        <fullName evidence="2">Uncharacterized protein</fullName>
    </submittedName>
</protein>
<keyword evidence="1" id="KW-1133">Transmembrane helix</keyword>
<sequence>MDFPSPLSNEVVIFFFISPFAAMGAFMRVSLLDCLFSSSLADFVCFLPLFVADLHLFVRFLLICFFYELLLLFSSCLQIWSSLKHMQDKV</sequence>
<organism evidence="2">
    <name type="scientific">Manihot esculenta</name>
    <name type="common">Cassava</name>
    <name type="synonym">Jatropha manihot</name>
    <dbReference type="NCBI Taxonomy" id="3983"/>
    <lineage>
        <taxon>Eukaryota</taxon>
        <taxon>Viridiplantae</taxon>
        <taxon>Streptophyta</taxon>
        <taxon>Embryophyta</taxon>
        <taxon>Tracheophyta</taxon>
        <taxon>Spermatophyta</taxon>
        <taxon>Magnoliopsida</taxon>
        <taxon>eudicotyledons</taxon>
        <taxon>Gunneridae</taxon>
        <taxon>Pentapetalae</taxon>
        <taxon>rosids</taxon>
        <taxon>fabids</taxon>
        <taxon>Malpighiales</taxon>
        <taxon>Euphorbiaceae</taxon>
        <taxon>Crotonoideae</taxon>
        <taxon>Manihoteae</taxon>
        <taxon>Manihot</taxon>
    </lineage>
</organism>